<evidence type="ECO:0000313" key="6">
    <source>
        <dbReference type="Proteomes" id="UP000224974"/>
    </source>
</evidence>
<evidence type="ECO:0000259" key="4">
    <source>
        <dbReference type="PROSITE" id="PS50056"/>
    </source>
</evidence>
<dbReference type="RefSeq" id="WP_029093977.1">
    <property type="nucleotide sequence ID" value="NZ_PDDX01000001.1"/>
</dbReference>
<dbReference type="Proteomes" id="UP000224974">
    <property type="component" value="Unassembled WGS sequence"/>
</dbReference>
<keyword evidence="2" id="KW-0904">Protein phosphatase</keyword>
<dbReference type="AlphaFoldDB" id="A0A2C6C1I9"/>
<gene>
    <name evidence="5" type="ORF">CRN84_13105</name>
</gene>
<dbReference type="SMART" id="SM00404">
    <property type="entry name" value="PTPc_motif"/>
    <property type="match status" value="1"/>
</dbReference>
<name>A0A2C6C1I9_9GAMM</name>
<organism evidence="5 6">
    <name type="scientific">Budvicia aquatica</name>
    <dbReference type="NCBI Taxonomy" id="82979"/>
    <lineage>
        <taxon>Bacteria</taxon>
        <taxon>Pseudomonadati</taxon>
        <taxon>Pseudomonadota</taxon>
        <taxon>Gammaproteobacteria</taxon>
        <taxon>Enterobacterales</taxon>
        <taxon>Budviciaceae</taxon>
        <taxon>Budvicia</taxon>
    </lineage>
</organism>
<proteinExistence type="predicted"/>
<feature type="domain" description="Tyrosine specific protein phosphatases" evidence="4">
    <location>
        <begin position="363"/>
        <end position="428"/>
    </location>
</feature>
<dbReference type="InterPro" id="IPR000387">
    <property type="entry name" value="Tyr_Pase_dom"/>
</dbReference>
<evidence type="ECO:0000313" key="5">
    <source>
        <dbReference type="EMBL" id="PHI30210.1"/>
    </source>
</evidence>
<keyword evidence="3" id="KW-0472">Membrane</keyword>
<dbReference type="PANTHER" id="PTHR47216">
    <property type="match status" value="1"/>
</dbReference>
<dbReference type="PROSITE" id="PS00383">
    <property type="entry name" value="TYR_PHOSPHATASE_1"/>
    <property type="match status" value="1"/>
</dbReference>
<dbReference type="CDD" id="cd03386">
    <property type="entry name" value="PAP2_Aur1_like"/>
    <property type="match status" value="1"/>
</dbReference>
<dbReference type="STRING" id="1111728.GCA_000427805_00818"/>
<dbReference type="SMART" id="SM00195">
    <property type="entry name" value="DSPc"/>
    <property type="match status" value="1"/>
</dbReference>
<dbReference type="PANTHER" id="PTHR47216:SF4">
    <property type="entry name" value="OS01G0859400 PROTEIN"/>
    <property type="match status" value="1"/>
</dbReference>
<protein>
    <recommendedName>
        <fullName evidence="4">Tyrosine specific protein phosphatases domain-containing protein</fullName>
    </recommendedName>
</protein>
<dbReference type="Pfam" id="PF00782">
    <property type="entry name" value="DSPc"/>
    <property type="match status" value="1"/>
</dbReference>
<keyword evidence="3" id="KW-0812">Transmembrane</keyword>
<keyword evidence="1" id="KW-0378">Hydrolase</keyword>
<evidence type="ECO:0000256" key="1">
    <source>
        <dbReference type="ARBA" id="ARBA00022801"/>
    </source>
</evidence>
<dbReference type="GO" id="GO:0004721">
    <property type="term" value="F:phosphoprotein phosphatase activity"/>
    <property type="evidence" value="ECO:0007669"/>
    <property type="project" value="UniProtKB-KW"/>
</dbReference>
<evidence type="ECO:0000256" key="2">
    <source>
        <dbReference type="ARBA" id="ARBA00022912"/>
    </source>
</evidence>
<dbReference type="PROSITE" id="PS50056">
    <property type="entry name" value="TYR_PHOSPHATASE_2"/>
    <property type="match status" value="1"/>
</dbReference>
<sequence>MNQRLQNMDSRRRLWTIAFVWLLFLAPYFFLTYGQVNQFTATRDDVSTLVFSWESSIPFWPWTIVPYWSIDLLYGISLFICTTRRELMVHGCRLALASLVACAGFLIFPLRFSFVRPVTDGPFGWLFQQLEMFDLPYNQAPSLHIILLWLLWLRFYPHVATKWRWLLHGWFALIGISVLTTWQHHFIDIVTGLFAGVLVSYVLPIASRWKWQPSKDPFARRLAGYYLLGSAMLTLCGWLFGGGYWLLLWPAMALLMVALGYVGLGSSIFQKSPSGRISPSARILLAPYQLGAWCSFLYFSAKNERVSEVVSGVLLGSYPRHHLLADAVLDMTSEWQKSRYAAPLSYQACPQMDLLAPDVEALERAVLALNQLKPAGVVLVHCALGLSRSAIVVAAWLIKQHYASSVDESIAIIRKARPGVIFRTSHRDVLNQWVSQYSAGARDVG</sequence>
<dbReference type="OrthoDB" id="256494at2"/>
<dbReference type="Gene3D" id="3.90.190.10">
    <property type="entry name" value="Protein tyrosine phosphatase superfamily"/>
    <property type="match status" value="1"/>
</dbReference>
<feature type="transmembrane region" description="Helical" evidence="3">
    <location>
        <begin position="135"/>
        <end position="153"/>
    </location>
</feature>
<feature type="transmembrane region" description="Helical" evidence="3">
    <location>
        <begin position="223"/>
        <end position="241"/>
    </location>
</feature>
<feature type="transmembrane region" description="Helical" evidence="3">
    <location>
        <begin position="247"/>
        <end position="269"/>
    </location>
</feature>
<dbReference type="InterPro" id="IPR003595">
    <property type="entry name" value="Tyr_Pase_cat"/>
</dbReference>
<dbReference type="SUPFAM" id="SSF52799">
    <property type="entry name" value="(Phosphotyrosine protein) phosphatases II"/>
    <property type="match status" value="1"/>
</dbReference>
<accession>A0A2C6C1I9</accession>
<dbReference type="InterPro" id="IPR020422">
    <property type="entry name" value="TYR_PHOSPHATASE_DUAL_dom"/>
</dbReference>
<feature type="transmembrane region" description="Helical" evidence="3">
    <location>
        <begin position="94"/>
        <end position="115"/>
    </location>
</feature>
<dbReference type="InterPro" id="IPR000340">
    <property type="entry name" value="Dual-sp_phosphatase_cat-dom"/>
</dbReference>
<dbReference type="EMBL" id="PDDX01000001">
    <property type="protein sequence ID" value="PHI30210.1"/>
    <property type="molecule type" value="Genomic_DNA"/>
</dbReference>
<feature type="transmembrane region" description="Helical" evidence="3">
    <location>
        <begin position="189"/>
        <end position="211"/>
    </location>
</feature>
<dbReference type="InterPro" id="IPR029021">
    <property type="entry name" value="Prot-tyrosine_phosphatase-like"/>
</dbReference>
<feature type="transmembrane region" description="Helical" evidence="3">
    <location>
        <begin position="12"/>
        <end position="31"/>
    </location>
</feature>
<feature type="transmembrane region" description="Helical" evidence="3">
    <location>
        <begin position="165"/>
        <end position="183"/>
    </location>
</feature>
<evidence type="ECO:0000256" key="3">
    <source>
        <dbReference type="SAM" id="Phobius"/>
    </source>
</evidence>
<keyword evidence="6" id="KW-1185">Reference proteome</keyword>
<dbReference type="InterPro" id="IPR016130">
    <property type="entry name" value="Tyr_Pase_AS"/>
</dbReference>
<keyword evidence="3" id="KW-1133">Transmembrane helix</keyword>
<comment type="caution">
    <text evidence="5">The sequence shown here is derived from an EMBL/GenBank/DDBJ whole genome shotgun (WGS) entry which is preliminary data.</text>
</comment>
<feature type="transmembrane region" description="Helical" evidence="3">
    <location>
        <begin position="59"/>
        <end position="82"/>
    </location>
</feature>
<reference evidence="6" key="1">
    <citation type="submission" date="2017-09" db="EMBL/GenBank/DDBJ databases">
        <title>FDA dAtabase for Regulatory Grade micrObial Sequences (FDA-ARGOS): Supporting development and validation of Infectious Disease Dx tests.</title>
        <authorList>
            <person name="Minogue T."/>
            <person name="Wolcott M."/>
            <person name="Wasieloski L."/>
            <person name="Aguilar W."/>
            <person name="Moore D."/>
            <person name="Tallon L."/>
            <person name="Sadzewicz L."/>
            <person name="Ott S."/>
            <person name="Zhao X."/>
            <person name="Nagaraj S."/>
            <person name="Vavikolanu K."/>
            <person name="Aluvathingal J."/>
            <person name="Nadendla S."/>
            <person name="Sichtig H."/>
        </authorList>
    </citation>
    <scope>NUCLEOTIDE SEQUENCE [LARGE SCALE GENOMIC DNA]</scope>
    <source>
        <strain evidence="6">FDAARGOS_387</strain>
    </source>
</reference>